<evidence type="ECO:0000256" key="1">
    <source>
        <dbReference type="SAM" id="MobiDB-lite"/>
    </source>
</evidence>
<dbReference type="Pfam" id="PF10944">
    <property type="entry name" value="DUF2630"/>
    <property type="match status" value="1"/>
</dbReference>
<organism evidence="2 3">
    <name type="scientific">Tenggerimyces flavus</name>
    <dbReference type="NCBI Taxonomy" id="1708749"/>
    <lineage>
        <taxon>Bacteria</taxon>
        <taxon>Bacillati</taxon>
        <taxon>Actinomycetota</taxon>
        <taxon>Actinomycetes</taxon>
        <taxon>Propionibacteriales</taxon>
        <taxon>Nocardioidaceae</taxon>
        <taxon>Tenggerimyces</taxon>
    </lineage>
</organism>
<dbReference type="InterPro" id="IPR020311">
    <property type="entry name" value="Uncharacterised_Rv0898c"/>
</dbReference>
<feature type="compositionally biased region" description="Basic and acidic residues" evidence="1">
    <location>
        <begin position="60"/>
        <end position="74"/>
    </location>
</feature>
<gene>
    <name evidence="2" type="ORF">ACFOUW_39325</name>
</gene>
<sequence length="81" mass="9358">MDDKEILGQVRQLVDEEHGLRARVVAGEISVEEENARLRELETTLDQCWDLLRQRRALRETKGDPDQAKVRPTGEVEGYLQ</sequence>
<dbReference type="Proteomes" id="UP001595699">
    <property type="component" value="Unassembled WGS sequence"/>
</dbReference>
<proteinExistence type="predicted"/>
<dbReference type="EMBL" id="JBHRZH010000062">
    <property type="protein sequence ID" value="MFC3766934.1"/>
    <property type="molecule type" value="Genomic_DNA"/>
</dbReference>
<feature type="region of interest" description="Disordered" evidence="1">
    <location>
        <begin position="60"/>
        <end position="81"/>
    </location>
</feature>
<name>A0ABV7YRW3_9ACTN</name>
<protein>
    <submittedName>
        <fullName evidence="2">DUF2630 family protein</fullName>
    </submittedName>
</protein>
<dbReference type="RefSeq" id="WP_205115893.1">
    <property type="nucleotide sequence ID" value="NZ_JAFBCM010000001.1"/>
</dbReference>
<accession>A0ABV7YRW3</accession>
<evidence type="ECO:0000313" key="3">
    <source>
        <dbReference type="Proteomes" id="UP001595699"/>
    </source>
</evidence>
<evidence type="ECO:0000313" key="2">
    <source>
        <dbReference type="EMBL" id="MFC3766934.1"/>
    </source>
</evidence>
<comment type="caution">
    <text evidence="2">The sequence shown here is derived from an EMBL/GenBank/DDBJ whole genome shotgun (WGS) entry which is preliminary data.</text>
</comment>
<keyword evidence="3" id="KW-1185">Reference proteome</keyword>
<reference evidence="3" key="1">
    <citation type="journal article" date="2019" name="Int. J. Syst. Evol. Microbiol.">
        <title>The Global Catalogue of Microorganisms (GCM) 10K type strain sequencing project: providing services to taxonomists for standard genome sequencing and annotation.</title>
        <authorList>
            <consortium name="The Broad Institute Genomics Platform"/>
            <consortium name="The Broad Institute Genome Sequencing Center for Infectious Disease"/>
            <person name="Wu L."/>
            <person name="Ma J."/>
        </authorList>
    </citation>
    <scope>NUCLEOTIDE SEQUENCE [LARGE SCALE GENOMIC DNA]</scope>
    <source>
        <strain evidence="3">CGMCC 4.7241</strain>
    </source>
</reference>